<protein>
    <submittedName>
        <fullName evidence="1">Transcription antitermination protein</fullName>
    </submittedName>
</protein>
<sequence length="241" mass="27915">MKKRKKSYCICRLNNRWHSIQEDLVERGYSDLKAIIPTVKILKKTQAGRETYDVIPLLFNFGFIRMSRDRAFDRVFLRNLAKDISGISGWVYDTITMFPRKKKKRVDNADIFDDFSKVAQVSKEEVKYYQRVAKRDSIYSADEITSLHPGDYITLHGYPFEGIGATVEDISLREKMVTVTVFPGERGSLTIQLPFSNVLYSIYNDFEEDLLINSEDTINLSQLVSEEEPLEDTVDEDILIN</sequence>
<name>A0A8S5NAS2_9CAUD</name>
<accession>A0A8S5NAS2</accession>
<reference evidence="1" key="1">
    <citation type="journal article" date="2021" name="Proc. Natl. Acad. Sci. U.S.A.">
        <title>A Catalog of Tens of Thousands of Viruses from Human Metagenomes Reveals Hidden Associations with Chronic Diseases.</title>
        <authorList>
            <person name="Tisza M.J."/>
            <person name="Buck C.B."/>
        </authorList>
    </citation>
    <scope>NUCLEOTIDE SEQUENCE</scope>
    <source>
        <strain evidence="1">Ctx322</strain>
    </source>
</reference>
<proteinExistence type="predicted"/>
<organism evidence="1">
    <name type="scientific">Myoviridae sp. ctx322</name>
    <dbReference type="NCBI Taxonomy" id="2826711"/>
    <lineage>
        <taxon>Viruses</taxon>
        <taxon>Duplodnaviria</taxon>
        <taxon>Heunggongvirae</taxon>
        <taxon>Uroviricota</taxon>
        <taxon>Caudoviricetes</taxon>
    </lineage>
</organism>
<dbReference type="EMBL" id="BK015115">
    <property type="protein sequence ID" value="DAD91540.1"/>
    <property type="molecule type" value="Genomic_DNA"/>
</dbReference>
<evidence type="ECO:0000313" key="1">
    <source>
        <dbReference type="EMBL" id="DAD91540.1"/>
    </source>
</evidence>